<protein>
    <submittedName>
        <fullName evidence="1">Uncharacterized protein</fullName>
    </submittedName>
</protein>
<sequence>MPDTVLADLDAIDAATDDPTVHAATARIRAAPGGTEQATT</sequence>
<proteinExistence type="predicted"/>
<gene>
    <name evidence="1" type="ORF">RM641_01295</name>
</gene>
<dbReference type="RefSeq" id="WP_311678248.1">
    <property type="nucleotide sequence ID" value="NZ_JAVREU010000001.1"/>
</dbReference>
<dbReference type="EMBL" id="JAVREU010000001">
    <property type="protein sequence ID" value="MDT0386055.1"/>
    <property type="molecule type" value="Genomic_DNA"/>
</dbReference>
<comment type="caution">
    <text evidence="1">The sequence shown here is derived from an EMBL/GenBank/DDBJ whole genome shotgun (WGS) entry which is preliminary data.</text>
</comment>
<evidence type="ECO:0000313" key="1">
    <source>
        <dbReference type="EMBL" id="MDT0386055.1"/>
    </source>
</evidence>
<evidence type="ECO:0000313" key="2">
    <source>
        <dbReference type="Proteomes" id="UP001183586"/>
    </source>
</evidence>
<dbReference type="Proteomes" id="UP001183586">
    <property type="component" value="Unassembled WGS sequence"/>
</dbReference>
<organism evidence="1 2">
    <name type="scientific">Streptomyces dubilierae</name>
    <dbReference type="NCBI Taxonomy" id="3075533"/>
    <lineage>
        <taxon>Bacteria</taxon>
        <taxon>Bacillati</taxon>
        <taxon>Actinomycetota</taxon>
        <taxon>Actinomycetes</taxon>
        <taxon>Kitasatosporales</taxon>
        <taxon>Streptomycetaceae</taxon>
        <taxon>Streptomyces</taxon>
    </lineage>
</organism>
<keyword evidence="2" id="KW-1185">Reference proteome</keyword>
<reference evidence="2" key="1">
    <citation type="submission" date="2023-07" db="EMBL/GenBank/DDBJ databases">
        <title>30 novel species of actinomycetes from the DSMZ collection.</title>
        <authorList>
            <person name="Nouioui I."/>
        </authorList>
    </citation>
    <scope>NUCLEOTIDE SEQUENCE [LARGE SCALE GENOMIC DNA]</scope>
    <source>
        <strain evidence="2">DSM 41921</strain>
    </source>
</reference>
<accession>A0ABU2P5J6</accession>
<name>A0ABU2P5J6_9ACTN</name>